<proteinExistence type="predicted"/>
<evidence type="ECO:0000313" key="2">
    <source>
        <dbReference type="Proteomes" id="UP000249390"/>
    </source>
</evidence>
<dbReference type="EMBL" id="NQVE01000097">
    <property type="protein sequence ID" value="RAL48751.1"/>
    <property type="molecule type" value="Genomic_DNA"/>
</dbReference>
<accession>A0A328DX43</accession>
<dbReference type="Gene3D" id="2.170.270.10">
    <property type="entry name" value="SET domain"/>
    <property type="match status" value="1"/>
</dbReference>
<organism evidence="1 2">
    <name type="scientific">Cuscuta australis</name>
    <dbReference type="NCBI Taxonomy" id="267555"/>
    <lineage>
        <taxon>Eukaryota</taxon>
        <taxon>Viridiplantae</taxon>
        <taxon>Streptophyta</taxon>
        <taxon>Embryophyta</taxon>
        <taxon>Tracheophyta</taxon>
        <taxon>Spermatophyta</taxon>
        <taxon>Magnoliopsida</taxon>
        <taxon>eudicotyledons</taxon>
        <taxon>Gunneridae</taxon>
        <taxon>Pentapetalae</taxon>
        <taxon>asterids</taxon>
        <taxon>lamiids</taxon>
        <taxon>Solanales</taxon>
        <taxon>Convolvulaceae</taxon>
        <taxon>Cuscuteae</taxon>
        <taxon>Cuscuta</taxon>
        <taxon>Cuscuta subgen. Grammica</taxon>
        <taxon>Cuscuta sect. Cleistogrammica</taxon>
    </lineage>
</organism>
<dbReference type="AlphaFoldDB" id="A0A328DX43"/>
<protein>
    <submittedName>
        <fullName evidence="1">Uncharacterized protein</fullName>
    </submittedName>
</protein>
<dbReference type="Proteomes" id="UP000249390">
    <property type="component" value="Unassembled WGS sequence"/>
</dbReference>
<name>A0A328DX43_9ASTE</name>
<dbReference type="InterPro" id="IPR046341">
    <property type="entry name" value="SET_dom_sf"/>
</dbReference>
<gene>
    <name evidence="1" type="ORF">DM860_001071</name>
</gene>
<comment type="caution">
    <text evidence="1">The sequence shown here is derived from an EMBL/GenBank/DDBJ whole genome shotgun (WGS) entry which is preliminary data.</text>
</comment>
<keyword evidence="2" id="KW-1185">Reference proteome</keyword>
<reference evidence="1 2" key="1">
    <citation type="submission" date="2018-06" db="EMBL/GenBank/DDBJ databases">
        <title>The Genome of Cuscuta australis (Dodder) Provides Insight into the Evolution of Plant Parasitism.</title>
        <authorList>
            <person name="Liu H."/>
        </authorList>
    </citation>
    <scope>NUCLEOTIDE SEQUENCE [LARGE SCALE GENOMIC DNA]</scope>
    <source>
        <strain evidence="2">cv. Yunnan</strain>
        <tissue evidence="1">Vines</tissue>
    </source>
</reference>
<sequence>MTMKKLQHLSFASIVFLVVMCYGSSSTVASLISVYNVYYTTTMTSILRKYLCLLITFLHIPPLQELSYDYDYDLNNIIGADGQIKKLGYYCGAAACQKCVY</sequence>
<evidence type="ECO:0000313" key="1">
    <source>
        <dbReference type="EMBL" id="RAL48751.1"/>
    </source>
</evidence>